<sequence length="79" mass="8668">MAKGAGTQAISDWARSDPQQRVLTGLDAHRDAANGVLFLYDVSLPDRQTKDCQCPKIDVGVSRTSFVTWSGPMRCSVKR</sequence>
<reference evidence="1 2" key="1">
    <citation type="submission" date="2014-05" db="EMBL/GenBank/DDBJ databases">
        <title>Draft genome sequence of Amycolatopsis rifamycinica DSM 46095.</title>
        <authorList>
            <person name="Lal R."/>
            <person name="Saxena A."/>
            <person name="Kumari R."/>
            <person name="Mukherjee U."/>
            <person name="Singh P."/>
            <person name="Sangwan N."/>
            <person name="Mahato N.K."/>
        </authorList>
    </citation>
    <scope>NUCLEOTIDE SEQUENCE [LARGE SCALE GENOMIC DNA]</scope>
    <source>
        <strain evidence="1 2">DSM 46095</strain>
    </source>
</reference>
<dbReference type="STRING" id="287986.DV20_32295"/>
<evidence type="ECO:0000313" key="2">
    <source>
        <dbReference type="Proteomes" id="UP000027345"/>
    </source>
</evidence>
<dbReference type="Proteomes" id="UP000027345">
    <property type="component" value="Unassembled WGS sequence"/>
</dbReference>
<keyword evidence="2" id="KW-1185">Reference proteome</keyword>
<comment type="caution">
    <text evidence="1">The sequence shown here is derived from an EMBL/GenBank/DDBJ whole genome shotgun (WGS) entry which is preliminary data.</text>
</comment>
<dbReference type="EMBL" id="JMQI01000066">
    <property type="protein sequence ID" value="KDN18023.1"/>
    <property type="molecule type" value="Genomic_DNA"/>
</dbReference>
<organism evidence="1 2">
    <name type="scientific">Amycolatopsis rifamycinica</name>
    <dbReference type="NCBI Taxonomy" id="287986"/>
    <lineage>
        <taxon>Bacteria</taxon>
        <taxon>Bacillati</taxon>
        <taxon>Actinomycetota</taxon>
        <taxon>Actinomycetes</taxon>
        <taxon>Pseudonocardiales</taxon>
        <taxon>Pseudonocardiaceae</taxon>
        <taxon>Amycolatopsis</taxon>
    </lineage>
</organism>
<name>A0A066U1A9_9PSEU</name>
<accession>A0A066U1A9</accession>
<protein>
    <submittedName>
        <fullName evidence="1">Uncharacterized protein</fullName>
    </submittedName>
</protein>
<dbReference type="AlphaFoldDB" id="A0A066U1A9"/>
<evidence type="ECO:0000313" key="1">
    <source>
        <dbReference type="EMBL" id="KDN18023.1"/>
    </source>
</evidence>
<gene>
    <name evidence="1" type="ORF">DV20_32295</name>
</gene>
<proteinExistence type="predicted"/>